<dbReference type="InterPro" id="IPR033732">
    <property type="entry name" value="ATP_synth_F1_a_nt-bd_dom"/>
</dbReference>
<proteinExistence type="predicted"/>
<feature type="domain" description="ATPase F1/V1/A1 complex alpha/beta subunit nucleotide-binding" evidence="3">
    <location>
        <begin position="146"/>
        <end position="356"/>
    </location>
</feature>
<dbReference type="PROSITE" id="PS00152">
    <property type="entry name" value="ATPASE_ALPHA_BETA"/>
    <property type="match status" value="1"/>
</dbReference>
<dbReference type="NCBIfam" id="NF005523">
    <property type="entry name" value="PRK07165.1"/>
    <property type="match status" value="1"/>
</dbReference>
<organism evidence="4 5">
    <name type="scientific">Mycoplasmopsis equigenitalium</name>
    <dbReference type="NCBI Taxonomy" id="114883"/>
    <lineage>
        <taxon>Bacteria</taxon>
        <taxon>Bacillati</taxon>
        <taxon>Mycoplasmatota</taxon>
        <taxon>Mycoplasmoidales</taxon>
        <taxon>Metamycoplasmataceae</taxon>
        <taxon>Mycoplasmopsis</taxon>
    </lineage>
</organism>
<evidence type="ECO:0000256" key="2">
    <source>
        <dbReference type="ARBA" id="ARBA00022967"/>
    </source>
</evidence>
<evidence type="ECO:0000313" key="4">
    <source>
        <dbReference type="EMBL" id="UUD37036.1"/>
    </source>
</evidence>
<dbReference type="NCBIfam" id="NF045936">
    <property type="entry name" value="MSC_0619_alpha"/>
    <property type="match status" value="1"/>
</dbReference>
<dbReference type="EMBL" id="CP101808">
    <property type="protein sequence ID" value="UUD37036.1"/>
    <property type="molecule type" value="Genomic_DNA"/>
</dbReference>
<dbReference type="InterPro" id="IPR020003">
    <property type="entry name" value="ATPase_a/bsu_AS"/>
</dbReference>
<evidence type="ECO:0000256" key="1">
    <source>
        <dbReference type="ARBA" id="ARBA00022448"/>
    </source>
</evidence>
<sequence length="528" mass="59702">MTQKNTKTSTRKSVTKKDMPKVSAIHDYIIEVSGNFDYKQQQVFSSKTNPKVKLFLVSATEGVAYLLGNEEARKLSIGEEICISNDNNEVFTAKEHFGKVIDIYGNVVLPTKQAIVQPKGVETTEMFKLAHNLMNVKKLNEQLYTGITCIDLLIPIGKGQRELIIGDRQTGKTHIALNTIINQTKKGVNCVYVAIGQKRENISKIYNTLDEYGALPHTIIVDAPATSAYEQYLAPYVGMAHAENIAKNNDVLIVFDDLTKHANIFREIALLSNRPVGKEAMPGDMFFAHSQLLERAGSFVDKKTITALPIIQTIDNDITSLIASNVISITDGQIVTSSKLFAQGILPAIDIDFSVSRTGSSVQDRSMTKIAAEIGKTYKQYKRHLKLSVLDYELNKEIANLMYKGKMIDKLFAQRGFSLYSYNFVLLMTKIISWSLIKNIKDEQKSLMFINEFINNCEEGAKQFSLIKENKEYDDDLVKNYFAFALKQYSDFVNLNWKIECDYEFLPLPQKFLEDTAFKLGDKPWMEK</sequence>
<accession>A0ABY5J1B3</accession>
<evidence type="ECO:0000313" key="5">
    <source>
        <dbReference type="Proteomes" id="UP001059576"/>
    </source>
</evidence>
<dbReference type="InterPro" id="IPR000194">
    <property type="entry name" value="ATPase_F1/V1/A1_a/bsu_nucl-bd"/>
</dbReference>
<name>A0ABY5J1B3_9BACT</name>
<dbReference type="Proteomes" id="UP001059576">
    <property type="component" value="Chromosome"/>
</dbReference>
<dbReference type="PANTHER" id="PTHR48082:SF2">
    <property type="entry name" value="ATP SYNTHASE SUBUNIT ALPHA, MITOCHONDRIAL"/>
    <property type="match status" value="1"/>
</dbReference>
<dbReference type="Pfam" id="PF00006">
    <property type="entry name" value="ATP-synt_ab"/>
    <property type="match status" value="1"/>
</dbReference>
<gene>
    <name evidence="4" type="ORF">NPA09_00460</name>
</gene>
<keyword evidence="1" id="KW-0813">Transport</keyword>
<dbReference type="Gene3D" id="3.40.50.12240">
    <property type="match status" value="1"/>
</dbReference>
<evidence type="ECO:0000259" key="3">
    <source>
        <dbReference type="Pfam" id="PF00006"/>
    </source>
</evidence>
<reference evidence="4" key="1">
    <citation type="submission" date="2022-07" db="EMBL/GenBank/DDBJ databases">
        <title>Complete genome of Mycoplasma equigenitalium type strain T37.</title>
        <authorList>
            <person name="Spergser J."/>
        </authorList>
    </citation>
    <scope>NUCLEOTIDE SEQUENCE</scope>
    <source>
        <strain evidence="4">T37</strain>
    </source>
</reference>
<dbReference type="RefSeq" id="WP_256541832.1">
    <property type="nucleotide sequence ID" value="NZ_CP101808.1"/>
</dbReference>
<dbReference type="SUPFAM" id="SSF52540">
    <property type="entry name" value="P-loop containing nucleoside triphosphate hydrolases"/>
    <property type="match status" value="1"/>
</dbReference>
<dbReference type="CDD" id="cd01132">
    <property type="entry name" value="F1-ATPase_alpha_CD"/>
    <property type="match status" value="1"/>
</dbReference>
<keyword evidence="2" id="KW-1278">Translocase</keyword>
<keyword evidence="5" id="KW-1185">Reference proteome</keyword>
<protein>
    <submittedName>
        <fullName evidence="4">ATP F0F1 synthase subunit alpha</fullName>
    </submittedName>
</protein>
<dbReference type="PANTHER" id="PTHR48082">
    <property type="entry name" value="ATP SYNTHASE SUBUNIT ALPHA, MITOCHONDRIAL"/>
    <property type="match status" value="1"/>
</dbReference>
<dbReference type="InterPro" id="IPR027417">
    <property type="entry name" value="P-loop_NTPase"/>
</dbReference>
<dbReference type="InterPro" id="IPR005294">
    <property type="entry name" value="ATP_synth_F1_asu"/>
</dbReference>